<feature type="chain" id="PRO_5040792404" evidence="1">
    <location>
        <begin position="32"/>
        <end position="156"/>
    </location>
</feature>
<organism evidence="3 4">
    <name type="scientific">Variovorax terrae</name>
    <dbReference type="NCBI Taxonomy" id="2923278"/>
    <lineage>
        <taxon>Bacteria</taxon>
        <taxon>Pseudomonadati</taxon>
        <taxon>Pseudomonadota</taxon>
        <taxon>Betaproteobacteria</taxon>
        <taxon>Burkholderiales</taxon>
        <taxon>Comamonadaceae</taxon>
        <taxon>Variovorax</taxon>
    </lineage>
</organism>
<feature type="signal peptide" evidence="1">
    <location>
        <begin position="1"/>
        <end position="31"/>
    </location>
</feature>
<dbReference type="AlphaFoldDB" id="A0A9X2AQU4"/>
<protein>
    <submittedName>
        <fullName evidence="3">Thiosulfate oxidation carrier protein SoxY</fullName>
    </submittedName>
</protein>
<dbReference type="InterPro" id="IPR016568">
    <property type="entry name" value="Sulphur_oxidation_SoxY"/>
</dbReference>
<dbReference type="InterPro" id="IPR038162">
    <property type="entry name" value="SoxY_sf"/>
</dbReference>
<dbReference type="RefSeq" id="WP_243306167.1">
    <property type="nucleotide sequence ID" value="NZ_JALGBI010000001.1"/>
</dbReference>
<dbReference type="PIRSF" id="PIRSF010312">
    <property type="entry name" value="Sulphur_oxidation_SoxY"/>
    <property type="match status" value="1"/>
</dbReference>
<dbReference type="Pfam" id="PF13501">
    <property type="entry name" value="SoxY"/>
    <property type="match status" value="1"/>
</dbReference>
<reference evidence="3" key="1">
    <citation type="submission" date="2022-03" db="EMBL/GenBank/DDBJ databases">
        <authorList>
            <person name="Woo C.Y."/>
        </authorList>
    </citation>
    <scope>NUCLEOTIDE SEQUENCE</scope>
    <source>
        <strain evidence="3">CYS-02</strain>
    </source>
</reference>
<dbReference type="Gene3D" id="2.60.40.2470">
    <property type="entry name" value="SoxY domain"/>
    <property type="match status" value="1"/>
</dbReference>
<proteinExistence type="predicted"/>
<comment type="caution">
    <text evidence="3">The sequence shown here is derived from an EMBL/GenBank/DDBJ whole genome shotgun (WGS) entry which is preliminary data.</text>
</comment>
<dbReference type="PROSITE" id="PS51318">
    <property type="entry name" value="TAT"/>
    <property type="match status" value="1"/>
</dbReference>
<dbReference type="EMBL" id="JALGBI010000001">
    <property type="protein sequence ID" value="MCJ0763581.1"/>
    <property type="molecule type" value="Genomic_DNA"/>
</dbReference>
<evidence type="ECO:0000313" key="4">
    <source>
        <dbReference type="Proteomes" id="UP001139447"/>
    </source>
</evidence>
<dbReference type="Proteomes" id="UP001139447">
    <property type="component" value="Unassembled WGS sequence"/>
</dbReference>
<feature type="domain" description="Ig-like SoxY" evidence="2">
    <location>
        <begin position="53"/>
        <end position="154"/>
    </location>
</feature>
<sequence length="156" mass="15931">MERREFMHKSSGATVLGLAAAAGLLPAAASAQNAPGWNKAAFETKSLNDAVKALGGSAAVESKDLVLQAPEIAENGNVVRIGAQSNIPGTTQVAFVIEKNPYALTAVFDIPAGTDASVATNVKMGQSSNVYALAKAGDKYYYAVKEVKVTLGGCGG</sequence>
<name>A0A9X2AQU4_9BURK</name>
<dbReference type="InterPro" id="IPR032711">
    <property type="entry name" value="SoxY"/>
</dbReference>
<evidence type="ECO:0000259" key="2">
    <source>
        <dbReference type="Pfam" id="PF13501"/>
    </source>
</evidence>
<accession>A0A9X2AQU4</accession>
<keyword evidence="4" id="KW-1185">Reference proteome</keyword>
<keyword evidence="1" id="KW-0732">Signal</keyword>
<evidence type="ECO:0000313" key="3">
    <source>
        <dbReference type="EMBL" id="MCJ0763581.1"/>
    </source>
</evidence>
<gene>
    <name evidence="3" type="primary">soxY</name>
    <name evidence="3" type="ORF">MMF98_10215</name>
</gene>
<evidence type="ECO:0000256" key="1">
    <source>
        <dbReference type="SAM" id="SignalP"/>
    </source>
</evidence>
<dbReference type="NCBIfam" id="TIGR04488">
    <property type="entry name" value="SoxY_true_GGCGG"/>
    <property type="match status" value="1"/>
</dbReference>
<dbReference type="InterPro" id="IPR006311">
    <property type="entry name" value="TAT_signal"/>
</dbReference>